<reference evidence="2" key="1">
    <citation type="submission" date="2020-03" db="EMBL/GenBank/DDBJ databases">
        <title>The deep terrestrial virosphere.</title>
        <authorList>
            <person name="Holmfeldt K."/>
            <person name="Nilsson E."/>
            <person name="Simone D."/>
            <person name="Lopez-Fernandez M."/>
            <person name="Wu X."/>
            <person name="de Brujin I."/>
            <person name="Lundin D."/>
            <person name="Andersson A."/>
            <person name="Bertilsson S."/>
            <person name="Dopson M."/>
        </authorList>
    </citation>
    <scope>NUCLEOTIDE SEQUENCE</scope>
    <source>
        <strain evidence="2">MM415A01770</strain>
        <strain evidence="3">MM415B03568</strain>
    </source>
</reference>
<organism evidence="2">
    <name type="scientific">viral metagenome</name>
    <dbReference type="NCBI Taxonomy" id="1070528"/>
    <lineage>
        <taxon>unclassified sequences</taxon>
        <taxon>metagenomes</taxon>
        <taxon>organismal metagenomes</taxon>
    </lineage>
</organism>
<gene>
    <name evidence="2" type="ORF">MM415A01770_0009</name>
    <name evidence="3" type="ORF">MM415B03568_0008</name>
</gene>
<feature type="region of interest" description="Disordered" evidence="1">
    <location>
        <begin position="53"/>
        <end position="81"/>
    </location>
</feature>
<evidence type="ECO:0000313" key="2">
    <source>
        <dbReference type="EMBL" id="QJA75473.1"/>
    </source>
</evidence>
<dbReference type="AlphaFoldDB" id="A0A6M3JZI6"/>
<evidence type="ECO:0000313" key="3">
    <source>
        <dbReference type="EMBL" id="QJA90800.1"/>
    </source>
</evidence>
<accession>A0A6M3JZI6</accession>
<sequence length="81" mass="9557">MIELILEWKRSADKYQKLGRKEDHDPVRQEGLLCRSEVYNYCASKLEERLQQGSRVDRAAERKSKADDLFDENPNENLSGW</sequence>
<dbReference type="EMBL" id="MT142938">
    <property type="protein sequence ID" value="QJA90800.1"/>
    <property type="molecule type" value="Genomic_DNA"/>
</dbReference>
<proteinExistence type="predicted"/>
<feature type="compositionally biased region" description="Basic and acidic residues" evidence="1">
    <location>
        <begin position="53"/>
        <end position="68"/>
    </location>
</feature>
<dbReference type="EMBL" id="MT142166">
    <property type="protein sequence ID" value="QJA75473.1"/>
    <property type="molecule type" value="Genomic_DNA"/>
</dbReference>
<protein>
    <submittedName>
        <fullName evidence="2">Uncharacterized protein</fullName>
    </submittedName>
</protein>
<evidence type="ECO:0000256" key="1">
    <source>
        <dbReference type="SAM" id="MobiDB-lite"/>
    </source>
</evidence>
<name>A0A6M3JZI6_9ZZZZ</name>